<keyword evidence="3" id="KW-1185">Reference proteome</keyword>
<name>A0A4Z2GCY3_9TELE</name>
<protein>
    <submittedName>
        <fullName evidence="2">Uncharacterized protein</fullName>
    </submittedName>
</protein>
<proteinExistence type="predicted"/>
<keyword evidence="1" id="KW-0472">Membrane</keyword>
<reference evidence="2 3" key="1">
    <citation type="submission" date="2019-03" db="EMBL/GenBank/DDBJ databases">
        <title>First draft genome of Liparis tanakae, snailfish: a comprehensive survey of snailfish specific genes.</title>
        <authorList>
            <person name="Kim W."/>
            <person name="Song I."/>
            <person name="Jeong J.-H."/>
            <person name="Kim D."/>
            <person name="Kim S."/>
            <person name="Ryu S."/>
            <person name="Song J.Y."/>
            <person name="Lee S.K."/>
        </authorList>
    </citation>
    <scope>NUCLEOTIDE SEQUENCE [LARGE SCALE GENOMIC DNA]</scope>
    <source>
        <tissue evidence="2">Muscle</tissue>
    </source>
</reference>
<feature type="transmembrane region" description="Helical" evidence="1">
    <location>
        <begin position="69"/>
        <end position="88"/>
    </location>
</feature>
<gene>
    <name evidence="2" type="ORF">EYF80_038697</name>
</gene>
<evidence type="ECO:0000313" key="3">
    <source>
        <dbReference type="Proteomes" id="UP000314294"/>
    </source>
</evidence>
<organism evidence="2 3">
    <name type="scientific">Liparis tanakae</name>
    <name type="common">Tanaka's snailfish</name>
    <dbReference type="NCBI Taxonomy" id="230148"/>
    <lineage>
        <taxon>Eukaryota</taxon>
        <taxon>Metazoa</taxon>
        <taxon>Chordata</taxon>
        <taxon>Craniata</taxon>
        <taxon>Vertebrata</taxon>
        <taxon>Euteleostomi</taxon>
        <taxon>Actinopterygii</taxon>
        <taxon>Neopterygii</taxon>
        <taxon>Teleostei</taxon>
        <taxon>Neoteleostei</taxon>
        <taxon>Acanthomorphata</taxon>
        <taxon>Eupercaria</taxon>
        <taxon>Perciformes</taxon>
        <taxon>Cottioidei</taxon>
        <taxon>Cottales</taxon>
        <taxon>Liparidae</taxon>
        <taxon>Liparis</taxon>
    </lineage>
</organism>
<keyword evidence="1" id="KW-1133">Transmembrane helix</keyword>
<evidence type="ECO:0000256" key="1">
    <source>
        <dbReference type="SAM" id="Phobius"/>
    </source>
</evidence>
<dbReference type="AlphaFoldDB" id="A0A4Z2GCY3"/>
<feature type="transmembrane region" description="Helical" evidence="1">
    <location>
        <begin position="138"/>
        <end position="163"/>
    </location>
</feature>
<comment type="caution">
    <text evidence="2">The sequence shown here is derived from an EMBL/GenBank/DDBJ whole genome shotgun (WGS) entry which is preliminary data.</text>
</comment>
<dbReference type="Proteomes" id="UP000314294">
    <property type="component" value="Unassembled WGS sequence"/>
</dbReference>
<keyword evidence="1" id="KW-0812">Transmembrane</keyword>
<dbReference type="EMBL" id="SRLO01000594">
    <property type="protein sequence ID" value="TNN51120.1"/>
    <property type="molecule type" value="Genomic_DNA"/>
</dbReference>
<sequence>MADWPPGVTVGVLLELLRLDRLDANLAERKKDGGLRRETDAFRSKAFRSKAFRCWNCCAVTKLTGLFPAISLVPAGIVVRMMFLPRLLMLLRKERERENVVTTVAGTWRTVAVVVPSVSVEHETPGATVRPLAPATTLAAMVMTLAHVDAVSVLLPVVVVTVMV</sequence>
<accession>A0A4Z2GCY3</accession>
<evidence type="ECO:0000313" key="2">
    <source>
        <dbReference type="EMBL" id="TNN51120.1"/>
    </source>
</evidence>